<gene>
    <name evidence="3" type="ORF">IZT61_18350</name>
</gene>
<dbReference type="InterPro" id="IPR036812">
    <property type="entry name" value="NAD(P)_OxRdtase_dom_sf"/>
</dbReference>
<keyword evidence="1" id="KW-0560">Oxidoreductase</keyword>
<evidence type="ECO:0000259" key="2">
    <source>
        <dbReference type="Pfam" id="PF00248"/>
    </source>
</evidence>
<name>A0A7S9KY66_9SPHI</name>
<dbReference type="SUPFAM" id="SSF51430">
    <property type="entry name" value="NAD(P)-linked oxidoreductase"/>
    <property type="match status" value="1"/>
</dbReference>
<dbReference type="InterPro" id="IPR050791">
    <property type="entry name" value="Aldo-Keto_reductase"/>
</dbReference>
<evidence type="ECO:0000256" key="1">
    <source>
        <dbReference type="ARBA" id="ARBA00023002"/>
    </source>
</evidence>
<protein>
    <submittedName>
        <fullName evidence="3">Aldo/keto reductase</fullName>
    </submittedName>
</protein>
<dbReference type="Proteomes" id="UP000594759">
    <property type="component" value="Chromosome"/>
</dbReference>
<accession>A0A7S9KY66</accession>
<dbReference type="Gene3D" id="3.20.20.100">
    <property type="entry name" value="NADP-dependent oxidoreductase domain"/>
    <property type="match status" value="1"/>
</dbReference>
<dbReference type="Pfam" id="PF00248">
    <property type="entry name" value="Aldo_ket_red"/>
    <property type="match status" value="1"/>
</dbReference>
<dbReference type="PANTHER" id="PTHR43625">
    <property type="entry name" value="AFLATOXIN B1 ALDEHYDE REDUCTASE"/>
    <property type="match status" value="1"/>
</dbReference>
<dbReference type="InterPro" id="IPR023210">
    <property type="entry name" value="NADP_OxRdtase_dom"/>
</dbReference>
<dbReference type="CDD" id="cd19076">
    <property type="entry name" value="AKR_AKR13A_13D"/>
    <property type="match status" value="1"/>
</dbReference>
<dbReference type="PANTHER" id="PTHR43625:SF40">
    <property type="entry name" value="ALDO-KETO REDUCTASE YAKC [NADP(+)]"/>
    <property type="match status" value="1"/>
</dbReference>
<dbReference type="PROSITE" id="PS51257">
    <property type="entry name" value="PROKAR_LIPOPROTEIN"/>
    <property type="match status" value="1"/>
</dbReference>
<feature type="domain" description="NADP-dependent oxidoreductase" evidence="2">
    <location>
        <begin position="22"/>
        <end position="314"/>
    </location>
</feature>
<dbReference type="RefSeq" id="WP_196098476.1">
    <property type="nucleotide sequence ID" value="NZ_CP064939.1"/>
</dbReference>
<dbReference type="EMBL" id="CP064939">
    <property type="protein sequence ID" value="QPH39001.1"/>
    <property type="molecule type" value="Genomic_DNA"/>
</dbReference>
<evidence type="ECO:0000313" key="3">
    <source>
        <dbReference type="EMBL" id="QPH39001.1"/>
    </source>
</evidence>
<dbReference type="GO" id="GO:0016491">
    <property type="term" value="F:oxidoreductase activity"/>
    <property type="evidence" value="ECO:0007669"/>
    <property type="project" value="UniProtKB-KW"/>
</dbReference>
<reference evidence="3 4" key="1">
    <citation type="submission" date="2020-11" db="EMBL/GenBank/DDBJ databases">
        <title>Pedobacter endophytica, an endophytic bacteria isolated form Carex pumila.</title>
        <authorList>
            <person name="Peng Y."/>
            <person name="Jiang L."/>
            <person name="Lee J."/>
        </authorList>
    </citation>
    <scope>NUCLEOTIDE SEQUENCE [LARGE SCALE GENOMIC DNA]</scope>
    <source>
        <strain evidence="3 4">JBR3-12</strain>
    </source>
</reference>
<sequence length="334" mass="36768">MDIKKIALGNAGLIVPQIGLGCMGMTGFEEGHMYGPADETEAIATIHRSLELGGNFLDTADLYGPLKNEQLIAKAMGADRKKYVIATKFGWEINDDDKVTWAINGKKEYVKKAVERSLKNLNTDYIDLYYMHRLDKNTPIEETAGAMSELVKEGKIGYIGLSEVSSETVRRAHAVHPITAVQSEYSLFERSAEERGVVKTLQELGIGFVAYSPLGRGFLSGEIKSLADLPENDFRRAIPRFQEAHFDKNIALVEAIKTMANEKGVTAPQLAIAWIINKGIVPIPGTKKRKYLEQNMAAAAITLTTEDLARLESIVPIGTNTGKPYDEFSMGLLD</sequence>
<dbReference type="AlphaFoldDB" id="A0A7S9KY66"/>
<dbReference type="GO" id="GO:0005737">
    <property type="term" value="C:cytoplasm"/>
    <property type="evidence" value="ECO:0007669"/>
    <property type="project" value="TreeGrafter"/>
</dbReference>
<organism evidence="3 4">
    <name type="scientific">Pedobacter endophyticus</name>
    <dbReference type="NCBI Taxonomy" id="2789740"/>
    <lineage>
        <taxon>Bacteria</taxon>
        <taxon>Pseudomonadati</taxon>
        <taxon>Bacteroidota</taxon>
        <taxon>Sphingobacteriia</taxon>
        <taxon>Sphingobacteriales</taxon>
        <taxon>Sphingobacteriaceae</taxon>
        <taxon>Pedobacter</taxon>
    </lineage>
</organism>
<keyword evidence="4" id="KW-1185">Reference proteome</keyword>
<evidence type="ECO:0000313" key="4">
    <source>
        <dbReference type="Proteomes" id="UP000594759"/>
    </source>
</evidence>
<proteinExistence type="predicted"/>
<dbReference type="KEGG" id="pex:IZT61_18350"/>